<dbReference type="AlphaFoldDB" id="A0A916T4W9"/>
<comment type="caution">
    <text evidence="2">The sequence shown here is derived from an EMBL/GenBank/DDBJ whole genome shotgun (WGS) entry which is preliminary data.</text>
</comment>
<proteinExistence type="predicted"/>
<dbReference type="SUPFAM" id="SSF141371">
    <property type="entry name" value="PilZ domain-like"/>
    <property type="match status" value="1"/>
</dbReference>
<reference evidence="2" key="2">
    <citation type="submission" date="2020-09" db="EMBL/GenBank/DDBJ databases">
        <authorList>
            <person name="Sun Q."/>
            <person name="Zhou Y."/>
        </authorList>
    </citation>
    <scope>NUCLEOTIDE SEQUENCE</scope>
    <source>
        <strain evidence="2">CGMCC 1.15330</strain>
    </source>
</reference>
<keyword evidence="3" id="KW-1185">Reference proteome</keyword>
<dbReference type="Gene3D" id="2.40.10.220">
    <property type="entry name" value="predicted glycosyltransferase like domains"/>
    <property type="match status" value="1"/>
</dbReference>
<protein>
    <recommendedName>
        <fullName evidence="1">PilZ domain-containing protein</fullName>
    </recommendedName>
</protein>
<accession>A0A916T4W9</accession>
<evidence type="ECO:0000259" key="1">
    <source>
        <dbReference type="Pfam" id="PF07238"/>
    </source>
</evidence>
<dbReference type="InterPro" id="IPR009875">
    <property type="entry name" value="PilZ_domain"/>
</dbReference>
<reference evidence="2" key="1">
    <citation type="journal article" date="2014" name="Int. J. Syst. Evol. Microbiol.">
        <title>Complete genome sequence of Corynebacterium casei LMG S-19264T (=DSM 44701T), isolated from a smear-ripened cheese.</title>
        <authorList>
            <consortium name="US DOE Joint Genome Institute (JGI-PGF)"/>
            <person name="Walter F."/>
            <person name="Albersmeier A."/>
            <person name="Kalinowski J."/>
            <person name="Ruckert C."/>
        </authorList>
    </citation>
    <scope>NUCLEOTIDE SEQUENCE</scope>
    <source>
        <strain evidence="2">CGMCC 1.15330</strain>
    </source>
</reference>
<gene>
    <name evidence="2" type="ORF">GCM10011380_21770</name>
</gene>
<evidence type="ECO:0000313" key="3">
    <source>
        <dbReference type="Proteomes" id="UP000623067"/>
    </source>
</evidence>
<sequence>MFVAEFETVESSVRRRRAPRAPVALEASLNGSRFDRALCTVVDLSTTGARLSTYSMLRRGSEISLVLPDLGAVPATVVWSTDFEAGCEFRRPLRQDLVDKLRER</sequence>
<dbReference type="Proteomes" id="UP000623067">
    <property type="component" value="Unassembled WGS sequence"/>
</dbReference>
<dbReference type="Pfam" id="PF07238">
    <property type="entry name" value="PilZ"/>
    <property type="match status" value="1"/>
</dbReference>
<feature type="domain" description="PilZ" evidence="1">
    <location>
        <begin position="15"/>
        <end position="102"/>
    </location>
</feature>
<organism evidence="2 3">
    <name type="scientific">Sphingomonas metalli</name>
    <dbReference type="NCBI Taxonomy" id="1779358"/>
    <lineage>
        <taxon>Bacteria</taxon>
        <taxon>Pseudomonadati</taxon>
        <taxon>Pseudomonadota</taxon>
        <taxon>Alphaproteobacteria</taxon>
        <taxon>Sphingomonadales</taxon>
        <taxon>Sphingomonadaceae</taxon>
        <taxon>Sphingomonas</taxon>
    </lineage>
</organism>
<dbReference type="GO" id="GO:0035438">
    <property type="term" value="F:cyclic-di-GMP binding"/>
    <property type="evidence" value="ECO:0007669"/>
    <property type="project" value="InterPro"/>
</dbReference>
<name>A0A916T4W9_9SPHN</name>
<dbReference type="EMBL" id="BMIH01000003">
    <property type="protein sequence ID" value="GGB31994.1"/>
    <property type="molecule type" value="Genomic_DNA"/>
</dbReference>
<dbReference type="RefSeq" id="WP_188658820.1">
    <property type="nucleotide sequence ID" value="NZ_BMIH01000003.1"/>
</dbReference>
<evidence type="ECO:0000313" key="2">
    <source>
        <dbReference type="EMBL" id="GGB31994.1"/>
    </source>
</evidence>